<reference evidence="1 2" key="1">
    <citation type="submission" date="2020-04" db="EMBL/GenBank/DDBJ databases">
        <authorList>
            <person name="Wallbank WR R."/>
            <person name="Pardo Diaz C."/>
            <person name="Kozak K."/>
            <person name="Martin S."/>
            <person name="Jiggins C."/>
            <person name="Moest M."/>
            <person name="Warren A I."/>
            <person name="Byers J.R.P. K."/>
            <person name="Montejo-Kovacevich G."/>
            <person name="Yen C E."/>
        </authorList>
    </citation>
    <scope>NUCLEOTIDE SEQUENCE [LARGE SCALE GENOMIC DNA]</scope>
</reference>
<organism evidence="1 2">
    <name type="scientific">Arctia plantaginis</name>
    <name type="common">Wood tiger moth</name>
    <name type="synonym">Phalaena plantaginis</name>
    <dbReference type="NCBI Taxonomy" id="874455"/>
    <lineage>
        <taxon>Eukaryota</taxon>
        <taxon>Metazoa</taxon>
        <taxon>Ecdysozoa</taxon>
        <taxon>Arthropoda</taxon>
        <taxon>Hexapoda</taxon>
        <taxon>Insecta</taxon>
        <taxon>Pterygota</taxon>
        <taxon>Neoptera</taxon>
        <taxon>Endopterygota</taxon>
        <taxon>Lepidoptera</taxon>
        <taxon>Glossata</taxon>
        <taxon>Ditrysia</taxon>
        <taxon>Noctuoidea</taxon>
        <taxon>Erebidae</taxon>
        <taxon>Arctiinae</taxon>
        <taxon>Arctia</taxon>
    </lineage>
</organism>
<dbReference type="AlphaFoldDB" id="A0A8S1A129"/>
<dbReference type="Proteomes" id="UP000494256">
    <property type="component" value="Unassembled WGS sequence"/>
</dbReference>
<evidence type="ECO:0000313" key="2">
    <source>
        <dbReference type="Proteomes" id="UP000494256"/>
    </source>
</evidence>
<name>A0A8S1A129_ARCPL</name>
<accession>A0A8S1A129</accession>
<dbReference type="OrthoDB" id="6623421at2759"/>
<protein>
    <submittedName>
        <fullName evidence="1">Uncharacterized protein</fullName>
    </submittedName>
</protein>
<proteinExistence type="predicted"/>
<sequence>MWQATVYYEIGLPNSDRNWNQQGPGSKLQSVLPQLCQAPKKLKGPHRFRNWSCISELNTREKLSIFNQQNESNYNLSLINVK</sequence>
<gene>
    <name evidence="1" type="ORF">APLA_LOCUS8379</name>
</gene>
<evidence type="ECO:0000313" key="1">
    <source>
        <dbReference type="EMBL" id="CAB3238894.1"/>
    </source>
</evidence>
<dbReference type="EMBL" id="CADEBD010000308">
    <property type="protein sequence ID" value="CAB3238894.1"/>
    <property type="molecule type" value="Genomic_DNA"/>
</dbReference>
<comment type="caution">
    <text evidence="1">The sequence shown here is derived from an EMBL/GenBank/DDBJ whole genome shotgun (WGS) entry which is preliminary data.</text>
</comment>